<reference evidence="11 12" key="1">
    <citation type="journal article" date="2020" name="J Geophys Res Biogeosci">
        <title>Magnetotaxis as an Adaptation to Enable Bacterial Shuttling of Microbial Sulfur and Sulfur Cycling Across Aquatic Oxic#Anoxic Interfaces.</title>
        <authorList>
            <person name="Li J."/>
            <person name="Liu P."/>
            <person name="Wang J."/>
            <person name="Roberts A.P."/>
            <person name="Pan Y."/>
        </authorList>
    </citation>
    <scope>NUCLEOTIDE SEQUENCE [LARGE SCALE GENOMIC DNA]</scope>
    <source>
        <strain evidence="11 12">MYR-1_YQ</strain>
    </source>
</reference>
<dbReference type="InterPro" id="IPR052038">
    <property type="entry name" value="Type-VII_TA_antitoxin"/>
</dbReference>
<evidence type="ECO:0000256" key="3">
    <source>
        <dbReference type="ARBA" id="ARBA00022679"/>
    </source>
</evidence>
<comment type="caution">
    <text evidence="11">The sequence shown here is derived from an EMBL/GenBank/DDBJ whole genome shotgun (WGS) entry which is preliminary data.</text>
</comment>
<evidence type="ECO:0000256" key="1">
    <source>
        <dbReference type="ARBA" id="ARBA00001946"/>
    </source>
</evidence>
<dbReference type="EMBL" id="JABXWD010000082">
    <property type="protein sequence ID" value="MBV6341205.1"/>
    <property type="molecule type" value="Genomic_DNA"/>
</dbReference>
<evidence type="ECO:0000256" key="9">
    <source>
        <dbReference type="ARBA" id="ARBA00038276"/>
    </source>
</evidence>
<dbReference type="PANTHER" id="PTHR33571:SF14">
    <property type="entry name" value="PROTEIN ADENYLYLTRANSFERASE MJ0435-RELATED"/>
    <property type="match status" value="1"/>
</dbReference>
<evidence type="ECO:0000256" key="6">
    <source>
        <dbReference type="ARBA" id="ARBA00022741"/>
    </source>
</evidence>
<organism evidence="11 12">
    <name type="scientific">Candidatus Magnetobacterium casense</name>
    <dbReference type="NCBI Taxonomy" id="1455061"/>
    <lineage>
        <taxon>Bacteria</taxon>
        <taxon>Pseudomonadati</taxon>
        <taxon>Nitrospirota</taxon>
        <taxon>Thermodesulfovibrionia</taxon>
        <taxon>Thermodesulfovibrionales</taxon>
        <taxon>Candidatus Magnetobacteriaceae</taxon>
        <taxon>Candidatus Magnetobacterium</taxon>
    </lineage>
</organism>
<dbReference type="CDD" id="cd05403">
    <property type="entry name" value="NT_KNTase_like"/>
    <property type="match status" value="1"/>
</dbReference>
<dbReference type="Pfam" id="PF01909">
    <property type="entry name" value="NTP_transf_2"/>
    <property type="match status" value="1"/>
</dbReference>
<evidence type="ECO:0000259" key="10">
    <source>
        <dbReference type="Pfam" id="PF01909"/>
    </source>
</evidence>
<keyword evidence="3" id="KW-0808">Transferase</keyword>
<evidence type="ECO:0000256" key="8">
    <source>
        <dbReference type="ARBA" id="ARBA00022842"/>
    </source>
</evidence>
<dbReference type="Gene3D" id="3.30.460.10">
    <property type="entry name" value="Beta Polymerase, domain 2"/>
    <property type="match status" value="1"/>
</dbReference>
<evidence type="ECO:0000313" key="11">
    <source>
        <dbReference type="EMBL" id="MBV6341205.1"/>
    </source>
</evidence>
<evidence type="ECO:0000256" key="2">
    <source>
        <dbReference type="ARBA" id="ARBA00022649"/>
    </source>
</evidence>
<accession>A0ABS6RX53</accession>
<proteinExistence type="inferred from homology"/>
<keyword evidence="4" id="KW-0548">Nucleotidyltransferase</keyword>
<evidence type="ECO:0000256" key="5">
    <source>
        <dbReference type="ARBA" id="ARBA00022723"/>
    </source>
</evidence>
<keyword evidence="2" id="KW-1277">Toxin-antitoxin system</keyword>
<protein>
    <submittedName>
        <fullName evidence="11">Nucleotidyltransferase family protein</fullName>
    </submittedName>
</protein>
<gene>
    <name evidence="11" type="ORF">HWQ67_06365</name>
</gene>
<sequence>MDVIEILKSNEGLIRRRYGVSKIGVFGSFTRGQERQDSDVDVIVYFNEDSENFDNYIELKYFLEEAFGRNVDLVMVDALKPQLKNEILNEVVYVYA</sequence>
<evidence type="ECO:0000256" key="7">
    <source>
        <dbReference type="ARBA" id="ARBA00022840"/>
    </source>
</evidence>
<feature type="domain" description="Polymerase nucleotidyl transferase" evidence="10">
    <location>
        <begin position="14"/>
        <end position="94"/>
    </location>
</feature>
<comment type="similarity">
    <text evidence="9">Belongs to the MntA antitoxin family.</text>
</comment>
<keyword evidence="6" id="KW-0547">Nucleotide-binding</keyword>
<dbReference type="PANTHER" id="PTHR33571">
    <property type="entry name" value="SSL8005 PROTEIN"/>
    <property type="match status" value="1"/>
</dbReference>
<dbReference type="InterPro" id="IPR002934">
    <property type="entry name" value="Polymerase_NTP_transf_dom"/>
</dbReference>
<evidence type="ECO:0000256" key="4">
    <source>
        <dbReference type="ARBA" id="ARBA00022695"/>
    </source>
</evidence>
<dbReference type="Proteomes" id="UP001196980">
    <property type="component" value="Unassembled WGS sequence"/>
</dbReference>
<comment type="cofactor">
    <cofactor evidence="1">
        <name>Mg(2+)</name>
        <dbReference type="ChEBI" id="CHEBI:18420"/>
    </cofactor>
</comment>
<evidence type="ECO:0000313" key="12">
    <source>
        <dbReference type="Proteomes" id="UP001196980"/>
    </source>
</evidence>
<dbReference type="InterPro" id="IPR043519">
    <property type="entry name" value="NT_sf"/>
</dbReference>
<keyword evidence="8" id="KW-0460">Magnesium</keyword>
<dbReference type="RefSeq" id="WP_218251833.1">
    <property type="nucleotide sequence ID" value="NZ_JABXWD010000082.1"/>
</dbReference>
<keyword evidence="12" id="KW-1185">Reference proteome</keyword>
<keyword evidence="5" id="KW-0479">Metal-binding</keyword>
<dbReference type="SUPFAM" id="SSF81301">
    <property type="entry name" value="Nucleotidyltransferase"/>
    <property type="match status" value="1"/>
</dbReference>
<name>A0ABS6RX53_9BACT</name>
<keyword evidence="7" id="KW-0067">ATP-binding</keyword>